<dbReference type="OrthoDB" id="9784632at2"/>
<dbReference type="GO" id="GO:0016491">
    <property type="term" value="F:oxidoreductase activity"/>
    <property type="evidence" value="ECO:0007669"/>
    <property type="project" value="UniProtKB-KW"/>
</dbReference>
<feature type="domain" description="NADH:flavin oxidoreductase/NADH oxidase N-terminal" evidence="3">
    <location>
        <begin position="118"/>
        <end position="307"/>
    </location>
</feature>
<evidence type="ECO:0000313" key="4">
    <source>
        <dbReference type="EMBL" id="EIG55347.1"/>
    </source>
</evidence>
<gene>
    <name evidence="4" type="ORF">DesU5LDRAFT_3729</name>
</gene>
<dbReference type="InterPro" id="IPR051799">
    <property type="entry name" value="NADH_flavin_oxidoreductase"/>
</dbReference>
<reference evidence="4" key="1">
    <citation type="submission" date="2011-11" db="EMBL/GenBank/DDBJ databases">
        <title>Improved High-Quality Draft sequence of Desulfovibrio sp. U5L.</title>
        <authorList>
            <consortium name="US DOE Joint Genome Institute"/>
            <person name="Lucas S."/>
            <person name="Han J."/>
            <person name="Lapidus A."/>
            <person name="Cheng J.-F."/>
            <person name="Goodwin L."/>
            <person name="Pitluck S."/>
            <person name="Peters L."/>
            <person name="Ovchinnikova G."/>
            <person name="Held B."/>
            <person name="Detter J.C."/>
            <person name="Han C."/>
            <person name="Tapia R."/>
            <person name="Land M."/>
            <person name="Hauser L."/>
            <person name="Kyrpides N."/>
            <person name="Ivanova N."/>
            <person name="Pagani I."/>
            <person name="Gabster J."/>
            <person name="Walker C."/>
            <person name="Stolyar S."/>
            <person name="Stahl D."/>
            <person name="Arkin A."/>
            <person name="Dehal P."/>
            <person name="Hazen T."/>
            <person name="Woyke T."/>
        </authorList>
    </citation>
    <scope>NUCLEOTIDE SEQUENCE [LARGE SCALE GENOMIC DNA]</scope>
    <source>
        <strain evidence="4">U5L</strain>
    </source>
</reference>
<dbReference type="InterPro" id="IPR001155">
    <property type="entry name" value="OxRdtase_FMN_N"/>
</dbReference>
<evidence type="ECO:0000259" key="3">
    <source>
        <dbReference type="Pfam" id="PF00724"/>
    </source>
</evidence>
<dbReference type="SUPFAM" id="SSF51395">
    <property type="entry name" value="FMN-linked oxidoreductases"/>
    <property type="match status" value="1"/>
</dbReference>
<dbReference type="Gene3D" id="3.20.20.70">
    <property type="entry name" value="Aldolase class I"/>
    <property type="match status" value="1"/>
</dbReference>
<organism evidence="4">
    <name type="scientific">Desulfovibrio sp. U5L</name>
    <dbReference type="NCBI Taxonomy" id="596152"/>
    <lineage>
        <taxon>Bacteria</taxon>
        <taxon>Pseudomonadati</taxon>
        <taxon>Thermodesulfobacteriota</taxon>
        <taxon>Desulfovibrionia</taxon>
        <taxon>Desulfovibrionales</taxon>
        <taxon>Desulfovibrionaceae</taxon>
        <taxon>Desulfovibrio</taxon>
    </lineage>
</organism>
<dbReference type="InterPro" id="IPR013785">
    <property type="entry name" value="Aldolase_TIM"/>
</dbReference>
<protein>
    <submittedName>
        <fullName evidence="4">NADH:flavin oxidoreductase</fullName>
    </submittedName>
</protein>
<name>I2Q6E1_9BACT</name>
<dbReference type="GO" id="GO:0010181">
    <property type="term" value="F:FMN binding"/>
    <property type="evidence" value="ECO:0007669"/>
    <property type="project" value="InterPro"/>
</dbReference>
<evidence type="ECO:0000256" key="1">
    <source>
        <dbReference type="ARBA" id="ARBA00022630"/>
    </source>
</evidence>
<dbReference type="HOGENOM" id="CLU_012153_2_3_7"/>
<dbReference type="STRING" id="596152.DesU5LDRAFT_3729"/>
<dbReference type="Pfam" id="PF00724">
    <property type="entry name" value="Oxidored_FMN"/>
    <property type="match status" value="2"/>
</dbReference>
<feature type="domain" description="NADH:flavin oxidoreductase/NADH oxidase N-terminal" evidence="3">
    <location>
        <begin position="4"/>
        <end position="107"/>
    </location>
</feature>
<proteinExistence type="predicted"/>
<keyword evidence="1" id="KW-0285">Flavoprotein</keyword>
<evidence type="ECO:0000256" key="2">
    <source>
        <dbReference type="ARBA" id="ARBA00023002"/>
    </source>
</evidence>
<accession>I2Q6E1</accession>
<sequence length="336" mass="34777">MKTLFDATTVKGVAFKNRFFRSATWERLADAEGRVTPRLAAVYEGLARGGVGGIIASATFMSPDSRALPGQLGLCDKSFLPGHRTLTDTAHKAGAAILSQLAFVGRAGAVWTAATARAEDLAELPGLFAKAAVLAREAGYDGAQIHAAHGYFLSQFTNPAANPRTDAYGGSPEARRSLLLAICEAMRRAAGEGFLLAAKLDCRDMANTPGLAGECLGVAGALDAAGIDLVEISGLGGNKGIVDGPDQAESVFREEAAAVAASIRAPVILVGANRSLPTMAGILGETDIAYFALSRPLLREPGLVGRWRDGDGEASACLSCGACYDDDGNGCVFTRD</sequence>
<dbReference type="PANTHER" id="PTHR43656">
    <property type="entry name" value="BINDING OXIDOREDUCTASE, PUTATIVE (AFU_ORTHOLOGUE AFUA_2G08260)-RELATED"/>
    <property type="match status" value="1"/>
</dbReference>
<dbReference type="EMBL" id="JH600068">
    <property type="protein sequence ID" value="EIG55347.1"/>
    <property type="molecule type" value="Genomic_DNA"/>
</dbReference>
<dbReference type="AlphaFoldDB" id="I2Q6E1"/>
<dbReference type="CDD" id="cd02803">
    <property type="entry name" value="OYE_like_FMN_family"/>
    <property type="match status" value="1"/>
</dbReference>
<dbReference type="PANTHER" id="PTHR43656:SF2">
    <property type="entry name" value="BINDING OXIDOREDUCTASE, PUTATIVE (AFU_ORTHOLOGUE AFUA_2G08260)-RELATED"/>
    <property type="match status" value="1"/>
</dbReference>
<keyword evidence="2" id="KW-0560">Oxidoreductase</keyword>
<dbReference type="eggNOG" id="COG1902">
    <property type="taxonomic scope" value="Bacteria"/>
</dbReference>